<dbReference type="AlphaFoldDB" id="A0A1B3ZIQ7"/>
<keyword evidence="1" id="KW-0614">Plasmid</keyword>
<dbReference type="Proteomes" id="UP000094256">
    <property type="component" value="Plasmid unnamed"/>
</dbReference>
<proteinExistence type="predicted"/>
<protein>
    <submittedName>
        <fullName evidence="1">Transposase</fullName>
    </submittedName>
</protein>
<dbReference type="OrthoDB" id="7570895at2"/>
<dbReference type="EMBL" id="CP014169">
    <property type="protein sequence ID" value="AOH87302.1"/>
    <property type="molecule type" value="Genomic_DNA"/>
</dbReference>
<reference evidence="1 2" key="1">
    <citation type="submission" date="2016-01" db="EMBL/GenBank/DDBJ databases">
        <title>Complete genome and mega plasmid sequence of Sphingomonas panacis DCY99 elicits systemic resistance in rice to Xanthomonas oryzae.</title>
        <authorList>
            <person name="Kim Y.J."/>
            <person name="Yang D.C."/>
            <person name="Sing P."/>
        </authorList>
    </citation>
    <scope>NUCLEOTIDE SEQUENCE [LARGE SCALE GENOMIC DNA]</scope>
    <source>
        <strain evidence="1 2">DCY99</strain>
        <plasmid evidence="2">Plasmid</plasmid>
    </source>
</reference>
<evidence type="ECO:0000313" key="2">
    <source>
        <dbReference type="Proteomes" id="UP000094256"/>
    </source>
</evidence>
<dbReference type="KEGG" id="span:AWL63_23420"/>
<sequence length="122" mass="13865">MEQNPGFEALLAQKAKNDRDSDRIAGFVITARIDPAPLGWRFWTLAGFPADPIEPRPYGGSRCFPLVMIDVGGTPRWLCAMKLDHTFRLYSRHDLFPCSAQDGAETFARDFLERHARQSRLL</sequence>
<keyword evidence="2" id="KW-1185">Reference proteome</keyword>
<gene>
    <name evidence="1" type="ORF">AWL63_23420</name>
</gene>
<accession>A0A1B3ZIQ7</accession>
<geneLocation type="plasmid" evidence="2"/>
<evidence type="ECO:0000313" key="1">
    <source>
        <dbReference type="EMBL" id="AOH87302.1"/>
    </source>
</evidence>
<name>A0A1B3ZIQ7_9SPHN</name>
<organism evidence="1 2">
    <name type="scientific">Sphingomonas panacis</name>
    <dbReference type="NCBI Taxonomy" id="1560345"/>
    <lineage>
        <taxon>Bacteria</taxon>
        <taxon>Pseudomonadati</taxon>
        <taxon>Pseudomonadota</taxon>
        <taxon>Alphaproteobacteria</taxon>
        <taxon>Sphingomonadales</taxon>
        <taxon>Sphingomonadaceae</taxon>
        <taxon>Sphingomonas</taxon>
    </lineage>
</organism>